<protein>
    <submittedName>
        <fullName evidence="3">Mobilization protein</fullName>
    </submittedName>
</protein>
<dbReference type="Pfam" id="PF03432">
    <property type="entry name" value="Relaxase"/>
    <property type="match status" value="1"/>
</dbReference>
<dbReference type="EMBL" id="CP034160">
    <property type="protein sequence ID" value="AZI55171.1"/>
    <property type="molecule type" value="Genomic_DNA"/>
</dbReference>
<name>A0A3G8ZMY4_9FLAO</name>
<evidence type="ECO:0000313" key="4">
    <source>
        <dbReference type="Proteomes" id="UP000272316"/>
    </source>
</evidence>
<evidence type="ECO:0000256" key="1">
    <source>
        <dbReference type="SAM" id="MobiDB-lite"/>
    </source>
</evidence>
<dbReference type="Proteomes" id="UP000272316">
    <property type="component" value="Chromosome"/>
</dbReference>
<reference evidence="4" key="1">
    <citation type="submission" date="2018-11" db="EMBL/GenBank/DDBJ databases">
        <title>Proposal to divide the Flavobacteriaceae and reorganize its genera based on Amino Acid Identity values calculated from whole genome sequences.</title>
        <authorList>
            <person name="Nicholson A.C."/>
            <person name="Gulvik C.A."/>
            <person name="Whitney A.M."/>
            <person name="Sheth M."/>
            <person name="Batra D."/>
            <person name="Pryor J."/>
            <person name="Bernardet J.-F."/>
            <person name="Hugo C."/>
            <person name="Kampfer P."/>
            <person name="Newman J.D."/>
            <person name="McQuiston J.R."/>
        </authorList>
    </citation>
    <scope>NUCLEOTIDE SEQUENCE [LARGE SCALE GENOMIC DNA]</scope>
    <source>
        <strain evidence="4">H6466</strain>
    </source>
</reference>
<evidence type="ECO:0000259" key="2">
    <source>
        <dbReference type="Pfam" id="PF03432"/>
    </source>
</evidence>
<sequence>MIVKILNKSSKEFNGVSYNDKKIDNGKGELLSMKNFPPYINSSSGTQDVKNYFKALSNNNKRIQNPQFHCTISAQGRTYSKDQLSDIADKFMDKMGYGKQPFIVVFHNDTANNHVHIVSSRVNKETGKRIDRDFEKYQSQTALQETLKELYGTDVHQKLDKLLDYNYSNLSQLQKLLENSGYGCYEKENRLKITQNGVFLKDIDIGTINFSEKIFDDNRKKQIFALFKKYKEVYSNQAFKVSDEKQKYTSYQSELQFQIKKKFGIDVVFSLKDDKIPIGYTIIDHHTNTIYKGSEVMKMEDLFKLTSEAIDKKLFDILTNSNVTTETKEAFKKHLEDEYKCNVHDCMIFLKPTSKTSYKIWQESRDVTKDYIRNFGNAEHSGDKIAIISFANALYVINKNENVIFNLKELVGDYYLNLYLSQNLHPQNSGKHPVVSGVQVPVSSSPEALLKLSSVFDIPGTASPTNEEHENNRRKKKKKR</sequence>
<dbReference type="RefSeq" id="WP_123280560.1">
    <property type="nucleotide sequence ID" value="NZ_CP034160.1"/>
</dbReference>
<organism evidence="3 4">
    <name type="scientific">Epilithonimonas vandammei</name>
    <dbReference type="NCBI Taxonomy" id="2487072"/>
    <lineage>
        <taxon>Bacteria</taxon>
        <taxon>Pseudomonadati</taxon>
        <taxon>Bacteroidota</taxon>
        <taxon>Flavobacteriia</taxon>
        <taxon>Flavobacteriales</taxon>
        <taxon>Weeksellaceae</taxon>
        <taxon>Chryseobacterium group</taxon>
        <taxon>Epilithonimonas</taxon>
    </lineage>
</organism>
<dbReference type="AlphaFoldDB" id="A0A3G8ZMY4"/>
<evidence type="ECO:0000313" key="3">
    <source>
        <dbReference type="EMBL" id="AZI55171.1"/>
    </source>
</evidence>
<accession>A0A3G8ZMY4</accession>
<feature type="region of interest" description="Disordered" evidence="1">
    <location>
        <begin position="457"/>
        <end position="480"/>
    </location>
</feature>
<feature type="domain" description="MobA/VirD2-like nuclease" evidence="2">
    <location>
        <begin position="45"/>
        <end position="149"/>
    </location>
</feature>
<dbReference type="InterPro" id="IPR005094">
    <property type="entry name" value="Endonuclease_MobA/VirD2"/>
</dbReference>
<gene>
    <name evidence="3" type="ORF">EIB75_07910</name>
</gene>
<proteinExistence type="predicted"/>
<dbReference type="KEGG" id="eva:EIB75_07910"/>